<name>A0A5B0MJ78_PUCGR</name>
<dbReference type="AlphaFoldDB" id="A0A5B0MJ78"/>
<evidence type="ECO:0000256" key="1">
    <source>
        <dbReference type="SAM" id="MobiDB-lite"/>
    </source>
</evidence>
<feature type="region of interest" description="Disordered" evidence="1">
    <location>
        <begin position="1"/>
        <end position="147"/>
    </location>
</feature>
<feature type="transmembrane region" description="Helical" evidence="2">
    <location>
        <begin position="213"/>
        <end position="237"/>
    </location>
</feature>
<evidence type="ECO:0000313" key="6">
    <source>
        <dbReference type="Proteomes" id="UP000325313"/>
    </source>
</evidence>
<feature type="compositionally biased region" description="Low complexity" evidence="1">
    <location>
        <begin position="21"/>
        <end position="37"/>
    </location>
</feature>
<keyword evidence="5" id="KW-1185">Reference proteome</keyword>
<dbReference type="OrthoDB" id="2537459at2759"/>
<feature type="region of interest" description="Disordered" evidence="1">
    <location>
        <begin position="385"/>
        <end position="416"/>
    </location>
</feature>
<feature type="compositionally biased region" description="Low complexity" evidence="1">
    <location>
        <begin position="129"/>
        <end position="147"/>
    </location>
</feature>
<proteinExistence type="predicted"/>
<evidence type="ECO:0000256" key="2">
    <source>
        <dbReference type="SAM" id="Phobius"/>
    </source>
</evidence>
<keyword evidence="2" id="KW-0812">Transmembrane</keyword>
<dbReference type="Proteomes" id="UP000324748">
    <property type="component" value="Unassembled WGS sequence"/>
</dbReference>
<feature type="compositionally biased region" description="Polar residues" evidence="1">
    <location>
        <begin position="1"/>
        <end position="16"/>
    </location>
</feature>
<dbReference type="EMBL" id="VSWC01000145">
    <property type="protein sequence ID" value="KAA1076995.1"/>
    <property type="molecule type" value="Genomic_DNA"/>
</dbReference>
<comment type="caution">
    <text evidence="3">The sequence shown here is derived from an EMBL/GenBank/DDBJ whole genome shotgun (WGS) entry which is preliminary data.</text>
</comment>
<gene>
    <name evidence="3" type="ORF">PGT21_026257</name>
    <name evidence="4" type="ORF">PGTUg99_013169</name>
</gene>
<evidence type="ECO:0000313" key="3">
    <source>
        <dbReference type="EMBL" id="KAA1076995.1"/>
    </source>
</evidence>
<feature type="region of interest" description="Disordered" evidence="1">
    <location>
        <begin position="429"/>
        <end position="500"/>
    </location>
</feature>
<feature type="compositionally biased region" description="Low complexity" evidence="1">
    <location>
        <begin position="45"/>
        <end position="119"/>
    </location>
</feature>
<protein>
    <submittedName>
        <fullName evidence="3">Uncharacterized protein</fullName>
    </submittedName>
</protein>
<evidence type="ECO:0000313" key="4">
    <source>
        <dbReference type="EMBL" id="KAA1118595.1"/>
    </source>
</evidence>
<sequence length="500" mass="53185">MSHPSPQHLSANSRLNPRQDPSPTSSDPAPTATSSSPSPTPTSSPAPSSSQTDPQPTPTSTSTNAQPTASSSSRSDQPTTTATSSPAPSSTPTQISTSDPPAQSSSNSQSSAANTSSPSPASPSPSPQPGSNTFSSQPPAASSSQASSQIVVVTSNVYRTSADPSGGIHTLTSYVEVTVDRPASTVVAPGATSIAQLHDGETHQPGFFDNRGAVIGTFLTVGLIVLGGSAAIIWRLARLRRARQRARADQDAEVNFDKFVGTDDDGRVAMLPLESEHEDFQNIALSREPQLPQIDDAQLGPQFSNQPGGDPMLGYLDNPVPVHSNMQEVYPIRFSNRTGRSSDLDTMNPEEWGRYINTHFATGGARAYGDASKPELVRVDEEGAGTAAGPPIIISSEEHGSQGLSSFHPSPDPQPEIQTVEEETFKMVSPPQFTLDDQIPTTDERLEPTVLPGYHLQRPESGQQDELASLRDDEDYSRRILRVSNPDLEEKQDQPSKPHE</sequence>
<keyword evidence="2" id="KW-0472">Membrane</keyword>
<accession>A0A5B0MJ78</accession>
<reference evidence="5 6" key="1">
    <citation type="submission" date="2019-05" db="EMBL/GenBank/DDBJ databases">
        <title>Emergence of the Ug99 lineage of the wheat stem rust pathogen through somatic hybridization.</title>
        <authorList>
            <person name="Li F."/>
            <person name="Upadhyaya N.M."/>
            <person name="Sperschneider J."/>
            <person name="Matny O."/>
            <person name="Nguyen-Phuc H."/>
            <person name="Mago R."/>
            <person name="Raley C."/>
            <person name="Miller M.E."/>
            <person name="Silverstein K.A.T."/>
            <person name="Henningsen E."/>
            <person name="Hirsch C.D."/>
            <person name="Visser B."/>
            <person name="Pretorius Z.A."/>
            <person name="Steffenson B.J."/>
            <person name="Schwessinger B."/>
            <person name="Dodds P.N."/>
            <person name="Figueroa M."/>
        </authorList>
    </citation>
    <scope>NUCLEOTIDE SEQUENCE [LARGE SCALE GENOMIC DNA]</scope>
    <source>
        <strain evidence="3">21-0</strain>
        <strain evidence="4 6">Ug99</strain>
    </source>
</reference>
<dbReference type="Proteomes" id="UP000325313">
    <property type="component" value="Unassembled WGS sequence"/>
</dbReference>
<dbReference type="EMBL" id="VDEP01000247">
    <property type="protein sequence ID" value="KAA1118595.1"/>
    <property type="molecule type" value="Genomic_DNA"/>
</dbReference>
<keyword evidence="2" id="KW-1133">Transmembrane helix</keyword>
<organism evidence="3 5">
    <name type="scientific">Puccinia graminis f. sp. tritici</name>
    <dbReference type="NCBI Taxonomy" id="56615"/>
    <lineage>
        <taxon>Eukaryota</taxon>
        <taxon>Fungi</taxon>
        <taxon>Dikarya</taxon>
        <taxon>Basidiomycota</taxon>
        <taxon>Pucciniomycotina</taxon>
        <taxon>Pucciniomycetes</taxon>
        <taxon>Pucciniales</taxon>
        <taxon>Pucciniaceae</taxon>
        <taxon>Puccinia</taxon>
    </lineage>
</organism>
<feature type="compositionally biased region" description="Basic and acidic residues" evidence="1">
    <location>
        <begin position="488"/>
        <end position="500"/>
    </location>
</feature>
<evidence type="ECO:0000313" key="5">
    <source>
        <dbReference type="Proteomes" id="UP000324748"/>
    </source>
</evidence>